<evidence type="ECO:0000313" key="2">
    <source>
        <dbReference type="Proteomes" id="UP001164746"/>
    </source>
</evidence>
<gene>
    <name evidence="1" type="ORF">MAR_020999</name>
</gene>
<evidence type="ECO:0000313" key="1">
    <source>
        <dbReference type="EMBL" id="WAR05630.1"/>
    </source>
</evidence>
<reference evidence="1" key="1">
    <citation type="submission" date="2022-11" db="EMBL/GenBank/DDBJ databases">
        <title>Centuries of genome instability and evolution in soft-shell clam transmissible cancer (bioRxiv).</title>
        <authorList>
            <person name="Hart S.F.M."/>
            <person name="Yonemitsu M.A."/>
            <person name="Giersch R.M."/>
            <person name="Beal B.F."/>
            <person name="Arriagada G."/>
            <person name="Davis B.W."/>
            <person name="Ostrander E.A."/>
            <person name="Goff S.P."/>
            <person name="Metzger M.J."/>
        </authorList>
    </citation>
    <scope>NUCLEOTIDE SEQUENCE</scope>
    <source>
        <strain evidence="1">MELC-2E11</strain>
        <tissue evidence="1">Siphon/mantle</tissue>
    </source>
</reference>
<dbReference type="EMBL" id="CP111016">
    <property type="protein sequence ID" value="WAR05630.1"/>
    <property type="molecule type" value="Genomic_DNA"/>
</dbReference>
<organism evidence="1 2">
    <name type="scientific">Mya arenaria</name>
    <name type="common">Soft-shell clam</name>
    <dbReference type="NCBI Taxonomy" id="6604"/>
    <lineage>
        <taxon>Eukaryota</taxon>
        <taxon>Metazoa</taxon>
        <taxon>Spiralia</taxon>
        <taxon>Lophotrochozoa</taxon>
        <taxon>Mollusca</taxon>
        <taxon>Bivalvia</taxon>
        <taxon>Autobranchia</taxon>
        <taxon>Heteroconchia</taxon>
        <taxon>Euheterodonta</taxon>
        <taxon>Imparidentia</taxon>
        <taxon>Neoheterodontei</taxon>
        <taxon>Myida</taxon>
        <taxon>Myoidea</taxon>
        <taxon>Myidae</taxon>
        <taxon>Mya</taxon>
    </lineage>
</organism>
<sequence length="69" mass="8201">MLNRKRGGEVERMRTSDYNSSPVERMLRARFDLVEIRGKRAEPCQSCYCPWYKRVKKTPSYLLGQIMTL</sequence>
<proteinExistence type="predicted"/>
<protein>
    <submittedName>
        <fullName evidence="1">Uncharacterized protein</fullName>
    </submittedName>
</protein>
<accession>A0ABY7E6G6</accession>
<dbReference type="Proteomes" id="UP001164746">
    <property type="component" value="Chromosome 5"/>
</dbReference>
<keyword evidence="2" id="KW-1185">Reference proteome</keyword>
<name>A0ABY7E6G6_MYAAR</name>